<organism evidence="4 5">
    <name type="scientific">Plebeiibacterium sediminum</name>
    <dbReference type="NCBI Taxonomy" id="2992112"/>
    <lineage>
        <taxon>Bacteria</taxon>
        <taxon>Pseudomonadati</taxon>
        <taxon>Bacteroidota</taxon>
        <taxon>Bacteroidia</taxon>
        <taxon>Marinilabiliales</taxon>
        <taxon>Marinilabiliaceae</taxon>
        <taxon>Plebeiibacterium</taxon>
    </lineage>
</organism>
<dbReference type="Pfam" id="PF13387">
    <property type="entry name" value="Lnb_N"/>
    <property type="match status" value="1"/>
</dbReference>
<gene>
    <name evidence="4" type="ORF">OM075_15380</name>
</gene>
<name>A0AAE3M5X5_9BACT</name>
<evidence type="ECO:0000259" key="2">
    <source>
        <dbReference type="Pfam" id="PF13387"/>
    </source>
</evidence>
<evidence type="ECO:0000313" key="4">
    <source>
        <dbReference type="EMBL" id="MCW3787856.1"/>
    </source>
</evidence>
<evidence type="ECO:0000256" key="1">
    <source>
        <dbReference type="SAM" id="Phobius"/>
    </source>
</evidence>
<feature type="transmembrane region" description="Helical" evidence="1">
    <location>
        <begin position="289"/>
        <end position="309"/>
    </location>
</feature>
<sequence>MDKFIHRLVLILLFSITTLNINSANKLSDQATISVLTCSEGEELYSAFGHSAIRVCDKPKNIDYVFNYGTFNFNTPNFYLKFANGKLNYMISYGYFKRFLPEYFRENRSVNEQILNLNANEKQRIFDALVTNYKPENRFYKYDFFYDNCATRIYKIISENIDGEIVIDDNTKEQSSFRMYLHHYLENSPWIETGLNILLGLPTDKNTTHVQSAFLPDFLMQLLDQVKVKDGNEIKKLVISNTLLLERDENSIKQASLITPSIAFWLLLCIVISMMLINKAQLNKVLRVFDRTLFMVVGFIGLLLLYLWLITDHQVTRYNLNILWSFPTFLIIGIKLAHSKFIKLVMTLNLFLLVIFIVGWYIIPQSFPPATLPLAIILGIRVVFNLKSDFYHPKLAFFKES</sequence>
<keyword evidence="1" id="KW-1133">Transmembrane helix</keyword>
<keyword evidence="5" id="KW-1185">Reference proteome</keyword>
<evidence type="ECO:0000313" key="5">
    <source>
        <dbReference type="Proteomes" id="UP001209229"/>
    </source>
</evidence>
<feature type="domain" description="Lnb N-terminal periplasmic" evidence="2">
    <location>
        <begin position="29"/>
        <end position="165"/>
    </location>
</feature>
<keyword evidence="1" id="KW-0472">Membrane</keyword>
<comment type="caution">
    <text evidence="4">The sequence shown here is derived from an EMBL/GenBank/DDBJ whole genome shotgun (WGS) entry which is preliminary data.</text>
</comment>
<accession>A0AAE3M5X5</accession>
<dbReference type="InterPro" id="IPR057436">
    <property type="entry name" value="5TMH_Lnb"/>
</dbReference>
<proteinExistence type="predicted"/>
<feature type="transmembrane region" description="Helical" evidence="1">
    <location>
        <begin position="344"/>
        <end position="363"/>
    </location>
</feature>
<evidence type="ECO:0000259" key="3">
    <source>
        <dbReference type="Pfam" id="PF25221"/>
    </source>
</evidence>
<keyword evidence="1" id="KW-0812">Transmembrane</keyword>
<dbReference type="AlphaFoldDB" id="A0AAE3M5X5"/>
<dbReference type="InterPro" id="IPR025178">
    <property type="entry name" value="Lnb_N"/>
</dbReference>
<dbReference type="Pfam" id="PF25221">
    <property type="entry name" value="5TMH_Lnb"/>
    <property type="match status" value="1"/>
</dbReference>
<feature type="domain" description="Lnb-like transmembrane" evidence="3">
    <location>
        <begin position="254"/>
        <end position="386"/>
    </location>
</feature>
<dbReference type="RefSeq" id="WP_301191420.1">
    <property type="nucleotide sequence ID" value="NZ_JAPDPJ010000038.1"/>
</dbReference>
<dbReference type="EMBL" id="JAPDPJ010000038">
    <property type="protein sequence ID" value="MCW3787856.1"/>
    <property type="molecule type" value="Genomic_DNA"/>
</dbReference>
<feature type="transmembrane region" description="Helical" evidence="1">
    <location>
        <begin position="257"/>
        <end position="277"/>
    </location>
</feature>
<dbReference type="Proteomes" id="UP001209229">
    <property type="component" value="Unassembled WGS sequence"/>
</dbReference>
<reference evidence="4" key="1">
    <citation type="submission" date="2022-10" db="EMBL/GenBank/DDBJ databases">
        <authorList>
            <person name="Yu W.X."/>
        </authorList>
    </citation>
    <scope>NUCLEOTIDE SEQUENCE</scope>
    <source>
        <strain evidence="4">AAT</strain>
    </source>
</reference>
<protein>
    <submittedName>
        <fullName evidence="4">DUF4105 domain-containing protein</fullName>
    </submittedName>
</protein>
<feature type="transmembrane region" description="Helical" evidence="1">
    <location>
        <begin position="369"/>
        <end position="386"/>
    </location>
</feature>